<dbReference type="OrthoDB" id="1550983at2"/>
<organism evidence="2 3">
    <name type="scientific">Kribbella capetownensis</name>
    <dbReference type="NCBI Taxonomy" id="1572659"/>
    <lineage>
        <taxon>Bacteria</taxon>
        <taxon>Bacillati</taxon>
        <taxon>Actinomycetota</taxon>
        <taxon>Actinomycetes</taxon>
        <taxon>Propionibacteriales</taxon>
        <taxon>Kribbellaceae</taxon>
        <taxon>Kribbella</taxon>
    </lineage>
</organism>
<feature type="region of interest" description="Disordered" evidence="1">
    <location>
        <begin position="16"/>
        <end position="37"/>
    </location>
</feature>
<protein>
    <submittedName>
        <fullName evidence="2">Uncharacterized protein</fullName>
    </submittedName>
</protein>
<reference evidence="2 3" key="1">
    <citation type="submission" date="2019-02" db="EMBL/GenBank/DDBJ databases">
        <title>Kribbella capetownensis sp. nov. and Kribbella speibonae sp. nov., isolated from soil.</title>
        <authorList>
            <person name="Curtis S.M."/>
            <person name="Norton I."/>
            <person name="Everest G.J."/>
            <person name="Meyers P.R."/>
        </authorList>
    </citation>
    <scope>NUCLEOTIDE SEQUENCE [LARGE SCALE GENOMIC DNA]</scope>
    <source>
        <strain evidence="2 3">YM53</strain>
    </source>
</reference>
<evidence type="ECO:0000313" key="2">
    <source>
        <dbReference type="EMBL" id="TCC49106.1"/>
    </source>
</evidence>
<evidence type="ECO:0000256" key="1">
    <source>
        <dbReference type="SAM" id="MobiDB-lite"/>
    </source>
</evidence>
<gene>
    <name evidence="2" type="ORF">E0H75_21465</name>
</gene>
<dbReference type="EMBL" id="SJKD01000004">
    <property type="protein sequence ID" value="TCC49106.1"/>
    <property type="molecule type" value="Genomic_DNA"/>
</dbReference>
<dbReference type="Proteomes" id="UP000293342">
    <property type="component" value="Unassembled WGS sequence"/>
</dbReference>
<accession>A0A4R0JV80</accession>
<dbReference type="AlphaFoldDB" id="A0A4R0JV80"/>
<proteinExistence type="predicted"/>
<evidence type="ECO:0000313" key="3">
    <source>
        <dbReference type="Proteomes" id="UP000293342"/>
    </source>
</evidence>
<name>A0A4R0JV80_9ACTN</name>
<comment type="caution">
    <text evidence="2">The sequence shown here is derived from an EMBL/GenBank/DDBJ whole genome shotgun (WGS) entry which is preliminary data.</text>
</comment>
<keyword evidence="3" id="KW-1185">Reference proteome</keyword>
<feature type="compositionally biased region" description="Basic and acidic residues" evidence="1">
    <location>
        <begin position="22"/>
        <end position="37"/>
    </location>
</feature>
<dbReference type="RefSeq" id="WP_131515378.1">
    <property type="nucleotide sequence ID" value="NZ_SJKD01000004.1"/>
</dbReference>
<sequence>MTVKLNEKAFEHAKSLIRKSQTTRDERDDWSEHAPTADEQNKYLDKHGWSDYSLWFLGIDTELSEETKGRYKFPYGDFRRVHRCGVISAESRAAQYDHDTIAKALAELHKLLDGDHA</sequence>